<dbReference type="EMBL" id="JAHZIK010000479">
    <property type="protein sequence ID" value="MBW7456008.1"/>
    <property type="molecule type" value="Genomic_DNA"/>
</dbReference>
<keyword evidence="2" id="KW-1185">Reference proteome</keyword>
<name>A0ABS7C507_9BACL</name>
<comment type="caution">
    <text evidence="1">The sequence shown here is derived from an EMBL/GenBank/DDBJ whole genome shotgun (WGS) entry which is preliminary data.</text>
</comment>
<evidence type="ECO:0000313" key="2">
    <source>
        <dbReference type="Proteomes" id="UP001519887"/>
    </source>
</evidence>
<evidence type="ECO:0000313" key="1">
    <source>
        <dbReference type="EMBL" id="MBW7456008.1"/>
    </source>
</evidence>
<proteinExistence type="predicted"/>
<organism evidence="1 2">
    <name type="scientific">Paenibacillus sepulcri</name>
    <dbReference type="NCBI Taxonomy" id="359917"/>
    <lineage>
        <taxon>Bacteria</taxon>
        <taxon>Bacillati</taxon>
        <taxon>Bacillota</taxon>
        <taxon>Bacilli</taxon>
        <taxon>Bacillales</taxon>
        <taxon>Paenibacillaceae</taxon>
        <taxon>Paenibacillus</taxon>
    </lineage>
</organism>
<evidence type="ECO:0008006" key="3">
    <source>
        <dbReference type="Google" id="ProtNLM"/>
    </source>
</evidence>
<reference evidence="1 2" key="1">
    <citation type="submission" date="2021-07" db="EMBL/GenBank/DDBJ databases">
        <title>Paenibacillus radiodurans sp. nov., isolated from the southeastern edge of Tengger Desert.</title>
        <authorList>
            <person name="Zhang G."/>
        </authorList>
    </citation>
    <scope>NUCLEOTIDE SEQUENCE [LARGE SCALE GENOMIC DNA]</scope>
    <source>
        <strain evidence="1 2">CCM 7311</strain>
    </source>
</reference>
<sequence>MIAAATTLAGCSTVSLSRPAAVQAETVKNTKAQNMKEAPKNCGNATIDYFAAIKFDGRMYIENRDSDSSGLKPGKKVGEIGYRMADDACLGYQMKDGDATLLQAGTPL</sequence>
<dbReference type="Proteomes" id="UP001519887">
    <property type="component" value="Unassembled WGS sequence"/>
</dbReference>
<accession>A0ABS7C507</accession>
<protein>
    <recommendedName>
        <fullName evidence="3">Lipoprotein</fullName>
    </recommendedName>
</protein>
<gene>
    <name evidence="1" type="ORF">K0U00_18425</name>
</gene>